<evidence type="ECO:0000313" key="3">
    <source>
        <dbReference type="Proteomes" id="UP000664405"/>
    </source>
</evidence>
<comment type="caution">
    <text evidence="2">The sequence shown here is derived from an EMBL/GenBank/DDBJ whole genome shotgun (WGS) entry which is preliminary data.</text>
</comment>
<dbReference type="SUPFAM" id="SSF54427">
    <property type="entry name" value="NTF2-like"/>
    <property type="match status" value="1"/>
</dbReference>
<protein>
    <submittedName>
        <fullName evidence="2">Nuclear transport factor 2 family protein</fullName>
    </submittedName>
</protein>
<dbReference type="InterPro" id="IPR032710">
    <property type="entry name" value="NTF2-like_dom_sf"/>
</dbReference>
<dbReference type="RefSeq" id="WP_206926593.1">
    <property type="nucleotide sequence ID" value="NZ_JAEKJW010000001.1"/>
</dbReference>
<evidence type="ECO:0000313" key="2">
    <source>
        <dbReference type="EMBL" id="MBN8195476.1"/>
    </source>
</evidence>
<proteinExistence type="predicted"/>
<dbReference type="Gene3D" id="3.10.450.50">
    <property type="match status" value="1"/>
</dbReference>
<reference evidence="2" key="1">
    <citation type="submission" date="2020-12" db="EMBL/GenBank/DDBJ databases">
        <title>Oil enriched cultivation method for isolating marine PHA-producing bacteria.</title>
        <authorList>
            <person name="Zheng W."/>
            <person name="Yu S."/>
            <person name="Huang Y."/>
        </authorList>
    </citation>
    <scope>NUCLEOTIDE SEQUENCE</scope>
    <source>
        <strain evidence="2">SY-2-3</strain>
    </source>
</reference>
<dbReference type="AlphaFoldDB" id="A0A8I1SIK2"/>
<gene>
    <name evidence="2" type="ORF">JF547_03000</name>
</gene>
<organism evidence="2 3">
    <name type="scientific">Thalassospira povalilytica</name>
    <dbReference type="NCBI Taxonomy" id="732237"/>
    <lineage>
        <taxon>Bacteria</taxon>
        <taxon>Pseudomonadati</taxon>
        <taxon>Pseudomonadota</taxon>
        <taxon>Alphaproteobacteria</taxon>
        <taxon>Rhodospirillales</taxon>
        <taxon>Thalassospiraceae</taxon>
        <taxon>Thalassospira</taxon>
    </lineage>
</organism>
<evidence type="ECO:0000259" key="1">
    <source>
        <dbReference type="Pfam" id="PF12680"/>
    </source>
</evidence>
<dbReference type="EMBL" id="JAEKJW010000001">
    <property type="protein sequence ID" value="MBN8195476.1"/>
    <property type="molecule type" value="Genomic_DNA"/>
</dbReference>
<name>A0A8I1SIK2_9PROT</name>
<dbReference type="Pfam" id="PF12680">
    <property type="entry name" value="SnoaL_2"/>
    <property type="match status" value="1"/>
</dbReference>
<dbReference type="InterPro" id="IPR037401">
    <property type="entry name" value="SnoaL-like"/>
</dbReference>
<accession>A0A8I1SIK2</accession>
<dbReference type="Proteomes" id="UP000664405">
    <property type="component" value="Unassembled WGS sequence"/>
</dbReference>
<feature type="domain" description="SnoaL-like" evidence="1">
    <location>
        <begin position="23"/>
        <end position="85"/>
    </location>
</feature>
<sequence>MKPILPSPIDRYFSGKHDGSFDLRAFSSDAVVHDESNTHRGHAEINAWQAAARQKYDFHAEPQELTNDADDVIVRAKVSGNFPNSPVMLDYRFTLCDGLIHRLLIS</sequence>